<accession>A0ABT3MSP9</accession>
<organism evidence="1 2">
    <name type="scientific">Endozoicomonas gorgoniicola</name>
    <dbReference type="NCBI Taxonomy" id="1234144"/>
    <lineage>
        <taxon>Bacteria</taxon>
        <taxon>Pseudomonadati</taxon>
        <taxon>Pseudomonadota</taxon>
        <taxon>Gammaproteobacteria</taxon>
        <taxon>Oceanospirillales</taxon>
        <taxon>Endozoicomonadaceae</taxon>
        <taxon>Endozoicomonas</taxon>
    </lineage>
</organism>
<protein>
    <recommendedName>
        <fullName evidence="3">Tetratricopeptide repeat protein</fullName>
    </recommendedName>
</protein>
<evidence type="ECO:0008006" key="3">
    <source>
        <dbReference type="Google" id="ProtNLM"/>
    </source>
</evidence>
<evidence type="ECO:0000313" key="2">
    <source>
        <dbReference type="Proteomes" id="UP001209854"/>
    </source>
</evidence>
<proteinExistence type="predicted"/>
<reference evidence="1 2" key="1">
    <citation type="submission" date="2022-10" db="EMBL/GenBank/DDBJ databases">
        <title>High-quality genome sequences of two octocoral-associated bacteria, Endozoicomonas euniceicola EF212 and Endozoicomonas gorgoniicola PS125.</title>
        <authorList>
            <person name="Chiou Y.-J."/>
            <person name="Chen Y.-H."/>
        </authorList>
    </citation>
    <scope>NUCLEOTIDE SEQUENCE [LARGE SCALE GENOMIC DNA]</scope>
    <source>
        <strain evidence="1 2">PS125</strain>
    </source>
</reference>
<dbReference type="Proteomes" id="UP001209854">
    <property type="component" value="Unassembled WGS sequence"/>
</dbReference>
<gene>
    <name evidence="1" type="ORF">NX722_06980</name>
</gene>
<name>A0ABT3MSP9_9GAMM</name>
<sequence length="170" mass="20122">MARWQDITLQGNEHYRLRDWTSAEGTYLEAVKAIEAEWFVKLEDISLLMGWIANMHNLGCLYEQTKKIQQASHYYLMPYRRILLLMKEDCFSIEFQHSLLYAMRTVAKALLSFSQRYPVCKCCEGKMLEIKNWLEQYPQPEVMSAYYLSMERSDLFSGKSTSYNSKQSLH</sequence>
<evidence type="ECO:0000313" key="1">
    <source>
        <dbReference type="EMBL" id="MCW7552393.1"/>
    </source>
</evidence>
<dbReference type="RefSeq" id="WP_262567361.1">
    <property type="nucleotide sequence ID" value="NZ_JAPFCC010000001.1"/>
</dbReference>
<comment type="caution">
    <text evidence="1">The sequence shown here is derived from an EMBL/GenBank/DDBJ whole genome shotgun (WGS) entry which is preliminary data.</text>
</comment>
<dbReference type="EMBL" id="JAPFCC010000001">
    <property type="protein sequence ID" value="MCW7552393.1"/>
    <property type="molecule type" value="Genomic_DNA"/>
</dbReference>
<keyword evidence="2" id="KW-1185">Reference proteome</keyword>